<accession>A0ABV9QA12</accession>
<dbReference type="EMBL" id="JBHSHC010000132">
    <property type="protein sequence ID" value="MFC4769460.1"/>
    <property type="molecule type" value="Genomic_DNA"/>
</dbReference>
<reference evidence="3" key="1">
    <citation type="journal article" date="2019" name="Int. J. Syst. Evol. Microbiol.">
        <title>The Global Catalogue of Microorganisms (GCM) 10K type strain sequencing project: providing services to taxonomists for standard genome sequencing and annotation.</title>
        <authorList>
            <consortium name="The Broad Institute Genomics Platform"/>
            <consortium name="The Broad Institute Genome Sequencing Center for Infectious Disease"/>
            <person name="Wu L."/>
            <person name="Ma J."/>
        </authorList>
    </citation>
    <scope>NUCLEOTIDE SEQUENCE [LARGE SCALE GENOMIC DNA]</scope>
    <source>
        <strain evidence="3">WYCCWR 12678</strain>
    </source>
</reference>
<dbReference type="PANTHER" id="PTHR34322:SF2">
    <property type="entry name" value="TRANSPOSASE IS200-LIKE DOMAIN-CONTAINING PROTEIN"/>
    <property type="match status" value="1"/>
</dbReference>
<dbReference type="SUPFAM" id="SSF143422">
    <property type="entry name" value="Transposase IS200-like"/>
    <property type="match status" value="1"/>
</dbReference>
<comment type="caution">
    <text evidence="2">The sequence shown here is derived from an EMBL/GenBank/DDBJ whole genome shotgun (WGS) entry which is preliminary data.</text>
</comment>
<feature type="domain" description="Treble clef zinc finger" evidence="1">
    <location>
        <begin position="217"/>
        <end position="272"/>
    </location>
</feature>
<dbReference type="InterPro" id="IPR025487">
    <property type="entry name" value="DUF4379"/>
</dbReference>
<keyword evidence="3" id="KW-1185">Reference proteome</keyword>
<dbReference type="InterPro" id="IPR036515">
    <property type="entry name" value="Transposase_17_sf"/>
</dbReference>
<gene>
    <name evidence="2" type="ORF">ACFO8Q_19195</name>
</gene>
<dbReference type="PANTHER" id="PTHR34322">
    <property type="entry name" value="TRANSPOSASE, Y1_TNP DOMAIN-CONTAINING"/>
    <property type="match status" value="1"/>
</dbReference>
<dbReference type="Pfam" id="PF14311">
    <property type="entry name" value="DUF4379"/>
    <property type="match status" value="2"/>
</dbReference>
<feature type="domain" description="Treble clef zinc finger" evidence="1">
    <location>
        <begin position="150"/>
        <end position="201"/>
    </location>
</feature>
<evidence type="ECO:0000259" key="1">
    <source>
        <dbReference type="Pfam" id="PF14311"/>
    </source>
</evidence>
<dbReference type="Proteomes" id="UP001596002">
    <property type="component" value="Unassembled WGS sequence"/>
</dbReference>
<sequence>MPITPDQQLSPPAPFLQPTGAKVMSLINKQYATYYNTRYRLSGHVFEKRFYDKAIETKEGMLEVSRYIHLNPVRANMIKVPEQYAWSSFRFYVSSFEKEQPCPATVSHWFGACHHPKNGQQGKGDIMTNLGFKRARDIRYSFAYQYPDWVKYWDFEKNNVNPYTIFPRSGYYAWWTCSQGHSVRIKVRSRLRYKECKKCASMKMVVKGSLQEKHPNIAKEWDYQKNYPLTPKNIKPRSGRKFWWICPEKQHSYSASPDNRVGHGSRCPYCYGSKKWIDQ</sequence>
<protein>
    <submittedName>
        <fullName evidence="2">Zinc-ribbon domain-containing protein</fullName>
    </submittedName>
</protein>
<dbReference type="Gene3D" id="3.30.70.1290">
    <property type="entry name" value="Transposase IS200-like"/>
    <property type="match status" value="1"/>
</dbReference>
<name>A0ABV9QA12_9BACL</name>
<organism evidence="2 3">
    <name type="scientific">Effusibacillus consociatus</name>
    <dbReference type="NCBI Taxonomy" id="1117041"/>
    <lineage>
        <taxon>Bacteria</taxon>
        <taxon>Bacillati</taxon>
        <taxon>Bacillota</taxon>
        <taxon>Bacilli</taxon>
        <taxon>Bacillales</taxon>
        <taxon>Alicyclobacillaceae</taxon>
        <taxon>Effusibacillus</taxon>
    </lineage>
</organism>
<evidence type="ECO:0000313" key="3">
    <source>
        <dbReference type="Proteomes" id="UP001596002"/>
    </source>
</evidence>
<evidence type="ECO:0000313" key="2">
    <source>
        <dbReference type="EMBL" id="MFC4769460.1"/>
    </source>
</evidence>
<proteinExistence type="predicted"/>